<evidence type="ECO:0000259" key="1">
    <source>
        <dbReference type="Pfam" id="PF00534"/>
    </source>
</evidence>
<dbReference type="AlphaFoldDB" id="A0A1E5GFA6"/>
<organism evidence="3 4">
    <name type="scientific">Enterococcus ureasiticus</name>
    <dbReference type="NCBI Taxonomy" id="903984"/>
    <lineage>
        <taxon>Bacteria</taxon>
        <taxon>Bacillati</taxon>
        <taxon>Bacillota</taxon>
        <taxon>Bacilli</taxon>
        <taxon>Lactobacillales</taxon>
        <taxon>Enterococcaceae</taxon>
        <taxon>Enterococcus</taxon>
    </lineage>
</organism>
<dbReference type="Pfam" id="PF13439">
    <property type="entry name" value="Glyco_transf_4"/>
    <property type="match status" value="1"/>
</dbReference>
<protein>
    <recommendedName>
        <fullName evidence="5">Glycosyl transferase family 1 domain-containing protein</fullName>
    </recommendedName>
</protein>
<accession>A0A1E5GFA6</accession>
<dbReference type="InterPro" id="IPR050194">
    <property type="entry name" value="Glycosyltransferase_grp1"/>
</dbReference>
<feature type="domain" description="Glycosyl transferase family 1" evidence="1">
    <location>
        <begin position="206"/>
        <end position="362"/>
    </location>
</feature>
<comment type="caution">
    <text evidence="3">The sequence shown here is derived from an EMBL/GenBank/DDBJ whole genome shotgun (WGS) entry which is preliminary data.</text>
</comment>
<dbReference type="PANTHER" id="PTHR45947">
    <property type="entry name" value="SULFOQUINOVOSYL TRANSFERASE SQD2"/>
    <property type="match status" value="1"/>
</dbReference>
<dbReference type="EMBL" id="MIJZ01000013">
    <property type="protein sequence ID" value="OEG11406.1"/>
    <property type="molecule type" value="Genomic_DNA"/>
</dbReference>
<dbReference type="SUPFAM" id="SSF53756">
    <property type="entry name" value="UDP-Glycosyltransferase/glycogen phosphorylase"/>
    <property type="match status" value="1"/>
</dbReference>
<dbReference type="PANTHER" id="PTHR45947:SF3">
    <property type="entry name" value="SULFOQUINOVOSYL TRANSFERASE SQD2"/>
    <property type="match status" value="1"/>
</dbReference>
<dbReference type="STRING" id="903984.BCR21_08900"/>
<dbReference type="RefSeq" id="WP_069646177.1">
    <property type="nucleotide sequence ID" value="NZ_MIJZ01000013.1"/>
</dbReference>
<evidence type="ECO:0008006" key="5">
    <source>
        <dbReference type="Google" id="ProtNLM"/>
    </source>
</evidence>
<evidence type="ECO:0000313" key="3">
    <source>
        <dbReference type="EMBL" id="OEG11406.1"/>
    </source>
</evidence>
<dbReference type="Gene3D" id="3.40.50.2000">
    <property type="entry name" value="Glycogen Phosphorylase B"/>
    <property type="match status" value="2"/>
</dbReference>
<name>A0A1E5GFA6_9ENTE</name>
<proteinExistence type="predicted"/>
<dbReference type="GO" id="GO:0016757">
    <property type="term" value="F:glycosyltransferase activity"/>
    <property type="evidence" value="ECO:0007669"/>
    <property type="project" value="InterPro"/>
</dbReference>
<dbReference type="Pfam" id="PF00534">
    <property type="entry name" value="Glycos_transf_1"/>
    <property type="match status" value="1"/>
</dbReference>
<dbReference type="OrthoDB" id="9806653at2"/>
<dbReference type="Proteomes" id="UP000094068">
    <property type="component" value="Unassembled WGS sequence"/>
</dbReference>
<evidence type="ECO:0000313" key="4">
    <source>
        <dbReference type="Proteomes" id="UP000094068"/>
    </source>
</evidence>
<reference evidence="4" key="1">
    <citation type="submission" date="2016-09" db="EMBL/GenBank/DDBJ databases">
        <authorList>
            <person name="Gulvik C.A."/>
        </authorList>
    </citation>
    <scope>NUCLEOTIDE SEQUENCE [LARGE SCALE GENOMIC DNA]</scope>
    <source>
        <strain evidence="4">DSM 23328</strain>
    </source>
</reference>
<keyword evidence="4" id="KW-1185">Reference proteome</keyword>
<dbReference type="InterPro" id="IPR001296">
    <property type="entry name" value="Glyco_trans_1"/>
</dbReference>
<dbReference type="InterPro" id="IPR028098">
    <property type="entry name" value="Glyco_trans_4-like_N"/>
</dbReference>
<gene>
    <name evidence="3" type="ORF">BCR21_08900</name>
</gene>
<evidence type="ECO:0000259" key="2">
    <source>
        <dbReference type="Pfam" id="PF13439"/>
    </source>
</evidence>
<feature type="domain" description="Glycosyltransferase subfamily 4-like N-terminal" evidence="2">
    <location>
        <begin position="22"/>
        <end position="192"/>
    </location>
</feature>
<sequence>MKKLLVTASTFPRWQDDTEPKFIYDLCKEYAKYYDVTVLVPSTYGALNKEEMEGLHVIRYRYFPIKKLETLAYPGAIVPRIKEKKSRALLVPFMFIAMYFAIRKEIKKVDAVHSNWLIPQGIIQQFFKKPFVLTGLGGDITSLNKGFIKKMKMRTLLKASAVTVVSKDLKEHLEMEYRYENAEVIPMGVDLTKFSPKYRHDDFFETNGKPVILFVGRLAEKKGAKYLIQAMAKIDAVLIIVGDGPEKEVLMKEANDIQADIRFIGSKNKDELAVINASCDIFCVPSVVAKDGDKDGLPVALVEAMASGVPVVASNVGGINEAVEDNVNGFLVEPGDVQKLESKLNELLSDRNKRLNMGKKARLKAEEFDFVEIGKKYKQIFDNLF</sequence>